<comment type="caution">
    <text evidence="1">The sequence shown here is derived from an EMBL/GenBank/DDBJ whole genome shotgun (WGS) entry which is preliminary data.</text>
</comment>
<protein>
    <submittedName>
        <fullName evidence="1">Uncharacterized protein</fullName>
    </submittedName>
</protein>
<evidence type="ECO:0000313" key="1">
    <source>
        <dbReference type="EMBL" id="EGA64260.1"/>
    </source>
</evidence>
<dbReference type="Proteomes" id="UP000004371">
    <property type="component" value="Unassembled WGS sequence"/>
</dbReference>
<keyword evidence="2" id="KW-1185">Reference proteome</keyword>
<proteinExistence type="predicted"/>
<sequence length="66" mass="7535">MNMDFIDTQPYAMLNLYRAKHAAISQPTAPLVDVTASNDSYTFYFPSLYGYCNCRVDFIPTSGRDR</sequence>
<reference evidence="1 2" key="1">
    <citation type="journal article" date="2012" name="Int. J. Syst. Evol. Microbiol.">
        <title>Vibrio caribbeanicus sp. nov., isolated from the marine sponge Scleritoderma cyanea.</title>
        <authorList>
            <person name="Hoffmann M."/>
            <person name="Monday S.R."/>
            <person name="Allard M.W."/>
            <person name="Strain E.A."/>
            <person name="Whittaker P."/>
            <person name="Naum M."/>
            <person name="McCarthy P.J."/>
            <person name="Lopez J.V."/>
            <person name="Fischer M."/>
            <person name="Brown E.W."/>
        </authorList>
    </citation>
    <scope>NUCLEOTIDE SEQUENCE [LARGE SCALE GENOMIC DNA]</scope>
    <source>
        <strain evidence="1 2">LMG 20546</strain>
    </source>
</reference>
<dbReference type="EMBL" id="AEVS01000090">
    <property type="protein sequence ID" value="EGA64260.1"/>
    <property type="molecule type" value="Genomic_DNA"/>
</dbReference>
<organism evidence="1 2">
    <name type="scientific">Vibrio brasiliensis LMG 20546</name>
    <dbReference type="NCBI Taxonomy" id="945543"/>
    <lineage>
        <taxon>Bacteria</taxon>
        <taxon>Pseudomonadati</taxon>
        <taxon>Pseudomonadota</taxon>
        <taxon>Gammaproteobacteria</taxon>
        <taxon>Vibrionales</taxon>
        <taxon>Vibrionaceae</taxon>
        <taxon>Vibrio</taxon>
        <taxon>Vibrio oreintalis group</taxon>
    </lineage>
</organism>
<accession>E8LYH2</accession>
<name>E8LYH2_9VIBR</name>
<gene>
    <name evidence="1" type="ORF">VIBR0546_02965</name>
</gene>
<dbReference type="AlphaFoldDB" id="E8LYH2"/>
<evidence type="ECO:0000313" key="2">
    <source>
        <dbReference type="Proteomes" id="UP000004371"/>
    </source>
</evidence>